<name>A0A5B7JC01_PORTR</name>
<evidence type="ECO:0000313" key="2">
    <source>
        <dbReference type="Proteomes" id="UP000324222"/>
    </source>
</evidence>
<proteinExistence type="predicted"/>
<evidence type="ECO:0000313" key="1">
    <source>
        <dbReference type="EMBL" id="MPC92439.1"/>
    </source>
</evidence>
<dbReference type="AlphaFoldDB" id="A0A5B7JC01"/>
<dbReference type="EMBL" id="VSRR010091298">
    <property type="protein sequence ID" value="MPC92439.1"/>
    <property type="molecule type" value="Genomic_DNA"/>
</dbReference>
<organism evidence="1 2">
    <name type="scientific">Portunus trituberculatus</name>
    <name type="common">Swimming crab</name>
    <name type="synonym">Neptunus trituberculatus</name>
    <dbReference type="NCBI Taxonomy" id="210409"/>
    <lineage>
        <taxon>Eukaryota</taxon>
        <taxon>Metazoa</taxon>
        <taxon>Ecdysozoa</taxon>
        <taxon>Arthropoda</taxon>
        <taxon>Crustacea</taxon>
        <taxon>Multicrustacea</taxon>
        <taxon>Malacostraca</taxon>
        <taxon>Eumalacostraca</taxon>
        <taxon>Eucarida</taxon>
        <taxon>Decapoda</taxon>
        <taxon>Pleocyemata</taxon>
        <taxon>Brachyura</taxon>
        <taxon>Eubrachyura</taxon>
        <taxon>Portunoidea</taxon>
        <taxon>Portunidae</taxon>
        <taxon>Portuninae</taxon>
        <taxon>Portunus</taxon>
    </lineage>
</organism>
<keyword evidence="2" id="KW-1185">Reference proteome</keyword>
<protein>
    <submittedName>
        <fullName evidence="1">Uncharacterized protein</fullName>
    </submittedName>
</protein>
<reference evidence="1 2" key="1">
    <citation type="submission" date="2019-05" db="EMBL/GenBank/DDBJ databases">
        <title>Another draft genome of Portunus trituberculatus and its Hox gene families provides insights of decapod evolution.</title>
        <authorList>
            <person name="Jeong J.-H."/>
            <person name="Song I."/>
            <person name="Kim S."/>
            <person name="Choi T."/>
            <person name="Kim D."/>
            <person name="Ryu S."/>
            <person name="Kim W."/>
        </authorList>
    </citation>
    <scope>NUCLEOTIDE SEQUENCE [LARGE SCALE GENOMIC DNA]</scope>
    <source>
        <tissue evidence="1">Muscle</tissue>
    </source>
</reference>
<accession>A0A5B7JC01</accession>
<sequence>MRRIRRKAIVKWGQARALDLQWVTRMESSARLGVKWRENSLLRLIQFAEHRADAEEIPISKIKTDNFDSVLTC</sequence>
<comment type="caution">
    <text evidence="1">The sequence shown here is derived from an EMBL/GenBank/DDBJ whole genome shotgun (WGS) entry which is preliminary data.</text>
</comment>
<gene>
    <name evidence="1" type="ORF">E2C01_087529</name>
</gene>
<dbReference type="Proteomes" id="UP000324222">
    <property type="component" value="Unassembled WGS sequence"/>
</dbReference>